<gene>
    <name evidence="1" type="ORF">GXW71_28620</name>
</gene>
<keyword evidence="2" id="KW-1185">Reference proteome</keyword>
<dbReference type="Pfam" id="PF05673">
    <property type="entry name" value="DUF815"/>
    <property type="match status" value="1"/>
</dbReference>
<sequence length="286" mass="31610">MDETLLPALLRIAEALERIAPPAPPAPDLTAADAFVWHPAPIPCLVPVPRVAAVGMELLQGVERQRELVLENTLRFARGLPANNAMLWGARGMGKSSLVKAAHAEANRAHPGSLALIEIHREDIRTLPELLNVLRPQPRHCLVFCDDLSFEKEDQDYKALKSVLDGGIEGRPQNVLFYATSNRRHLMPRDMMENERSTAINPGEAVEEKVSLSDRFGLWIGFHNCDQPTFFAMVEGYAAEFKLPIEKDALRAAAVEWSVTRGGRSGRVAWQFVQDLAGRLGVKIAA</sequence>
<proteinExistence type="predicted"/>
<protein>
    <submittedName>
        <fullName evidence="1">ATP-binding protein</fullName>
    </submittedName>
</protein>
<accession>A0ABS5F714</accession>
<dbReference type="InterPro" id="IPR027417">
    <property type="entry name" value="P-loop_NTPase"/>
</dbReference>
<keyword evidence="1" id="KW-0547">Nucleotide-binding</keyword>
<organism evidence="1 2">
    <name type="scientific">Plastoroseomonas hellenica</name>
    <dbReference type="NCBI Taxonomy" id="2687306"/>
    <lineage>
        <taxon>Bacteria</taxon>
        <taxon>Pseudomonadati</taxon>
        <taxon>Pseudomonadota</taxon>
        <taxon>Alphaproteobacteria</taxon>
        <taxon>Acetobacterales</taxon>
        <taxon>Acetobacteraceae</taxon>
        <taxon>Plastoroseomonas</taxon>
    </lineage>
</organism>
<dbReference type="PANTHER" id="PTHR42935:SF1">
    <property type="entry name" value="SLR0930 PROTEIN"/>
    <property type="match status" value="1"/>
</dbReference>
<reference evidence="2" key="1">
    <citation type="journal article" date="2021" name="Syst. Appl. Microbiol.">
        <title>Roseomonas hellenica sp. nov., isolated from roots of wild-growing Alkanna tinctoria.</title>
        <authorList>
            <person name="Rat A."/>
            <person name="Naranjo H.D."/>
            <person name="Lebbe L."/>
            <person name="Cnockaert M."/>
            <person name="Krigas N."/>
            <person name="Grigoriadou K."/>
            <person name="Maloupa E."/>
            <person name="Willems A."/>
        </authorList>
    </citation>
    <scope>NUCLEOTIDE SEQUENCE [LARGE SCALE GENOMIC DNA]</scope>
    <source>
        <strain evidence="2">LMG 31523</strain>
    </source>
</reference>
<evidence type="ECO:0000313" key="2">
    <source>
        <dbReference type="Proteomes" id="UP001196870"/>
    </source>
</evidence>
<dbReference type="PANTHER" id="PTHR42935">
    <property type="entry name" value="SLR0930 PROTEIN"/>
    <property type="match status" value="1"/>
</dbReference>
<dbReference type="EMBL" id="JAAGBB010000054">
    <property type="protein sequence ID" value="MBR0668350.1"/>
    <property type="molecule type" value="Genomic_DNA"/>
</dbReference>
<comment type="caution">
    <text evidence="1">The sequence shown here is derived from an EMBL/GenBank/DDBJ whole genome shotgun (WGS) entry which is preliminary data.</text>
</comment>
<dbReference type="InterPro" id="IPR008533">
    <property type="entry name" value="DUF815"/>
</dbReference>
<dbReference type="GO" id="GO:0005524">
    <property type="term" value="F:ATP binding"/>
    <property type="evidence" value="ECO:0007669"/>
    <property type="project" value="UniProtKB-KW"/>
</dbReference>
<name>A0ABS5F714_9PROT</name>
<dbReference type="SUPFAM" id="SSF52540">
    <property type="entry name" value="P-loop containing nucleoside triphosphate hydrolases"/>
    <property type="match status" value="1"/>
</dbReference>
<keyword evidence="1" id="KW-0067">ATP-binding</keyword>
<dbReference type="Proteomes" id="UP001196870">
    <property type="component" value="Unassembled WGS sequence"/>
</dbReference>
<evidence type="ECO:0000313" key="1">
    <source>
        <dbReference type="EMBL" id="MBR0668350.1"/>
    </source>
</evidence>
<dbReference type="Gene3D" id="3.40.50.300">
    <property type="entry name" value="P-loop containing nucleotide triphosphate hydrolases"/>
    <property type="match status" value="1"/>
</dbReference>